<evidence type="ECO:0000259" key="4">
    <source>
        <dbReference type="PROSITE" id="PS50893"/>
    </source>
</evidence>
<accession>S1NP41</accession>
<dbReference type="InterPro" id="IPR003593">
    <property type="entry name" value="AAA+_ATPase"/>
</dbReference>
<dbReference type="SMART" id="SM00382">
    <property type="entry name" value="AAA"/>
    <property type="match status" value="2"/>
</dbReference>
<dbReference type="PANTHER" id="PTHR42855">
    <property type="entry name" value="ABC TRANSPORTER ATP-BINDING SUBUNIT"/>
    <property type="match status" value="1"/>
</dbReference>
<dbReference type="PROSITE" id="PS50893">
    <property type="entry name" value="ABC_TRANSPORTER_2"/>
    <property type="match status" value="1"/>
</dbReference>
<evidence type="ECO:0000256" key="3">
    <source>
        <dbReference type="SAM" id="MobiDB-lite"/>
    </source>
</evidence>
<dbReference type="SUPFAM" id="SSF52540">
    <property type="entry name" value="P-loop containing nucleoside triphosphate hydrolases"/>
    <property type="match status" value="2"/>
</dbReference>
<evidence type="ECO:0000256" key="2">
    <source>
        <dbReference type="ARBA" id="ARBA00022840"/>
    </source>
</evidence>
<gene>
    <name evidence="5" type="ORF">I568_00522</name>
</gene>
<dbReference type="AlphaFoldDB" id="S1NP41"/>
<evidence type="ECO:0000256" key="1">
    <source>
        <dbReference type="ARBA" id="ARBA00022741"/>
    </source>
</evidence>
<keyword evidence="1" id="KW-0547">Nucleotide-binding</keyword>
<sequence length="494" mass="56494">MSLIQIKDLSFSYPGSYTPIFDGVQLQIDSTWKLGLIGRNGRGKTTFFRLLLAQYEYQGSITHEVAFRYFPYPVANPEKMTLEVLQEACPHAEDWEFMKELNLLDVEIDRLYLPFATLSDGEQNKVLLAALFLNENTFLLIDEPTNHLDDEARQKIADYLAKKQGFILISHDRRLLDVCVDHILAMNKASIELQQGNFSSWYLNKQQQDQFELAQNEKLKKEVKRLNEAAKRTASWSNQVEKSKNGTTNSGTKLDKGYVGHKAAKMMKKSKTHEKRMQEAIHQKEQLLTDVEEIENLKLQPLFFKQANQVLAQELVLSYADKIINQNPLNFTIQNQERVAIVGKNGSGKSTLLKAILQDSTVNTTGLLKISPQLIISYVPQDAEFLAGSLKKFTEDKAIDYVLFLAILRKLGFAREQFDKDVASFSAGQKKKVLIAASLCQPAHLYIWDEPLNYIDLISRIQIEQLILKFQPTLLFVEHDQAFQQKIATKIIQM</sequence>
<proteinExistence type="predicted"/>
<dbReference type="PATRIC" id="fig|1121865.3.peg.672"/>
<reference evidence="5 6" key="1">
    <citation type="submission" date="2013-03" db="EMBL/GenBank/DDBJ databases">
        <title>The Genome Sequence of Enterococcus columbae ATCC_51263 (PacBio/Illumina hybrid assembly).</title>
        <authorList>
            <consortium name="The Broad Institute Genomics Platform"/>
            <consortium name="The Broad Institute Genome Sequencing Center for Infectious Disease"/>
            <person name="Earl A."/>
            <person name="Russ C."/>
            <person name="Gilmore M."/>
            <person name="Surin D."/>
            <person name="Walker B."/>
            <person name="Young S."/>
            <person name="Zeng Q."/>
            <person name="Gargeya S."/>
            <person name="Fitzgerald M."/>
            <person name="Haas B."/>
            <person name="Abouelleil A."/>
            <person name="Allen A.W."/>
            <person name="Alvarado L."/>
            <person name="Arachchi H.M."/>
            <person name="Berlin A.M."/>
            <person name="Chapman S.B."/>
            <person name="Gainer-Dewar J."/>
            <person name="Goldberg J."/>
            <person name="Griggs A."/>
            <person name="Gujja S."/>
            <person name="Hansen M."/>
            <person name="Howarth C."/>
            <person name="Imamovic A."/>
            <person name="Ireland A."/>
            <person name="Larimer J."/>
            <person name="McCowan C."/>
            <person name="Murphy C."/>
            <person name="Pearson M."/>
            <person name="Poon T.W."/>
            <person name="Priest M."/>
            <person name="Roberts A."/>
            <person name="Saif S."/>
            <person name="Shea T."/>
            <person name="Sisk P."/>
            <person name="Sykes S."/>
            <person name="Wortman J."/>
            <person name="Nusbaum C."/>
            <person name="Birren B."/>
        </authorList>
    </citation>
    <scope>NUCLEOTIDE SEQUENCE [LARGE SCALE GENOMIC DNA]</scope>
    <source>
        <strain evidence="5 6">ATCC 51263</strain>
    </source>
</reference>
<dbReference type="eggNOG" id="COG0488">
    <property type="taxonomic scope" value="Bacteria"/>
</dbReference>
<feature type="region of interest" description="Disordered" evidence="3">
    <location>
        <begin position="234"/>
        <end position="256"/>
    </location>
</feature>
<keyword evidence="2" id="KW-0067">ATP-binding</keyword>
<dbReference type="PROSITE" id="PS00211">
    <property type="entry name" value="ABC_TRANSPORTER_1"/>
    <property type="match status" value="1"/>
</dbReference>
<dbReference type="EMBL" id="ASWJ01000003">
    <property type="protein sequence ID" value="EOW87478.1"/>
    <property type="molecule type" value="Genomic_DNA"/>
</dbReference>
<dbReference type="CDD" id="cd03221">
    <property type="entry name" value="ABCF_EF-3"/>
    <property type="match status" value="2"/>
</dbReference>
<organism evidence="5 6">
    <name type="scientific">Enterococcus columbae DSM 7374 = ATCC 51263</name>
    <dbReference type="NCBI Taxonomy" id="1121865"/>
    <lineage>
        <taxon>Bacteria</taxon>
        <taxon>Bacillati</taxon>
        <taxon>Bacillota</taxon>
        <taxon>Bacilli</taxon>
        <taxon>Lactobacillales</taxon>
        <taxon>Enterococcaceae</taxon>
        <taxon>Enterococcus</taxon>
    </lineage>
</organism>
<keyword evidence="6" id="KW-1185">Reference proteome</keyword>
<dbReference type="GO" id="GO:0005524">
    <property type="term" value="F:ATP binding"/>
    <property type="evidence" value="ECO:0007669"/>
    <property type="project" value="UniProtKB-KW"/>
</dbReference>
<dbReference type="OrthoDB" id="9762369at2"/>
<dbReference type="RefSeq" id="WP_016182845.1">
    <property type="nucleotide sequence ID" value="NZ_JXKI01000006.1"/>
</dbReference>
<name>S1NP41_9ENTE</name>
<dbReference type="PANTHER" id="PTHR42855:SF2">
    <property type="entry name" value="DRUG RESISTANCE ABC TRANSPORTER,ATP-BINDING PROTEIN"/>
    <property type="match status" value="1"/>
</dbReference>
<feature type="compositionally biased region" description="Polar residues" evidence="3">
    <location>
        <begin position="234"/>
        <end position="252"/>
    </location>
</feature>
<protein>
    <recommendedName>
        <fullName evidence="4">ABC transporter domain-containing protein</fullName>
    </recommendedName>
</protein>
<dbReference type="InterPro" id="IPR051309">
    <property type="entry name" value="ABCF_ATPase"/>
</dbReference>
<dbReference type="InterPro" id="IPR027417">
    <property type="entry name" value="P-loop_NTPase"/>
</dbReference>
<evidence type="ECO:0000313" key="5">
    <source>
        <dbReference type="EMBL" id="EOW87478.1"/>
    </source>
</evidence>
<comment type="caution">
    <text evidence="5">The sequence shown here is derived from an EMBL/GenBank/DDBJ whole genome shotgun (WGS) entry which is preliminary data.</text>
</comment>
<dbReference type="Gene3D" id="3.40.50.300">
    <property type="entry name" value="P-loop containing nucleotide triphosphate hydrolases"/>
    <property type="match status" value="2"/>
</dbReference>
<dbReference type="InterPro" id="IPR017871">
    <property type="entry name" value="ABC_transporter-like_CS"/>
</dbReference>
<dbReference type="InterPro" id="IPR003439">
    <property type="entry name" value="ABC_transporter-like_ATP-bd"/>
</dbReference>
<dbReference type="Pfam" id="PF00005">
    <property type="entry name" value="ABC_tran"/>
    <property type="match status" value="2"/>
</dbReference>
<dbReference type="NCBIfam" id="NF000355">
    <property type="entry name" value="ribo_prot_ABC_F"/>
    <property type="match status" value="1"/>
</dbReference>
<dbReference type="GO" id="GO:0016887">
    <property type="term" value="F:ATP hydrolysis activity"/>
    <property type="evidence" value="ECO:0007669"/>
    <property type="project" value="InterPro"/>
</dbReference>
<dbReference type="Proteomes" id="UP000014113">
    <property type="component" value="Unassembled WGS sequence"/>
</dbReference>
<feature type="domain" description="ABC transporter" evidence="4">
    <location>
        <begin position="4"/>
        <end position="213"/>
    </location>
</feature>
<evidence type="ECO:0000313" key="6">
    <source>
        <dbReference type="Proteomes" id="UP000014113"/>
    </source>
</evidence>
<dbReference type="STRING" id="1121865.OMW_00682"/>